<dbReference type="InterPro" id="IPR051930">
    <property type="entry name" value="FNR_type-1"/>
</dbReference>
<dbReference type="Gene3D" id="3.40.50.80">
    <property type="entry name" value="Nucleotide-binding domain of ferredoxin-NADP reductase (FNR) module"/>
    <property type="match status" value="1"/>
</dbReference>
<dbReference type="AlphaFoldDB" id="A0A6J7M569"/>
<dbReference type="GO" id="GO:0016491">
    <property type="term" value="F:oxidoreductase activity"/>
    <property type="evidence" value="ECO:0007669"/>
    <property type="project" value="InterPro"/>
</dbReference>
<name>A0A6J7M569_9ZZZZ</name>
<organism evidence="2">
    <name type="scientific">freshwater metagenome</name>
    <dbReference type="NCBI Taxonomy" id="449393"/>
    <lineage>
        <taxon>unclassified sequences</taxon>
        <taxon>metagenomes</taxon>
        <taxon>ecological metagenomes</taxon>
    </lineage>
</organism>
<reference evidence="2" key="1">
    <citation type="submission" date="2020-05" db="EMBL/GenBank/DDBJ databases">
        <authorList>
            <person name="Chiriac C."/>
            <person name="Salcher M."/>
            <person name="Ghai R."/>
            <person name="Kavagutti S V."/>
        </authorList>
    </citation>
    <scope>NUCLEOTIDE SEQUENCE</scope>
</reference>
<accession>A0A6J7M569</accession>
<proteinExistence type="predicted"/>
<evidence type="ECO:0000313" key="3">
    <source>
        <dbReference type="EMBL" id="CAB5042059.1"/>
    </source>
</evidence>
<evidence type="ECO:0000313" key="2">
    <source>
        <dbReference type="EMBL" id="CAB4975911.1"/>
    </source>
</evidence>
<protein>
    <submittedName>
        <fullName evidence="2">Unannotated protein</fullName>
    </submittedName>
</protein>
<dbReference type="PANTHER" id="PTHR47878">
    <property type="entry name" value="OXIDOREDUCTASE FAD/NAD(P)-BINDING DOMAIN PROTEIN"/>
    <property type="match status" value="1"/>
</dbReference>
<dbReference type="InterPro" id="IPR039261">
    <property type="entry name" value="FNR_nucleotide-bd"/>
</dbReference>
<dbReference type="EMBL" id="CAFBPW010000360">
    <property type="protein sequence ID" value="CAB5042059.1"/>
    <property type="molecule type" value="Genomic_DNA"/>
</dbReference>
<sequence length="254" mass="28845">MGLGYWEARIDDAEDPRLDEQWEKLVRRSYSISSRMFDEYGYLSGEEGVEELEFYIVLVPPTEDNVPGLTPRLALKRPGDRIYLGPKVAGRYTLAAVTDPLSTVLFFSTGTGEAPHNAMVVELLRKGHRGPILSAVSVREWADLGYLKQHRELEERYSNYHYLPMPTREADVPKRYIQSLITEGTLTTEYGITLDPDTTNVYLCGNPSMIGLPEEVDGVEVFPETTGVVELLAAKGFLIDHRKQRGNLHFEEYW</sequence>
<dbReference type="InterPro" id="IPR001433">
    <property type="entry name" value="OxRdtase_FAD/NAD-bd"/>
</dbReference>
<feature type="domain" description="Oxidoreductase FAD/NAD(P)-binding" evidence="1">
    <location>
        <begin position="108"/>
        <end position="210"/>
    </location>
</feature>
<dbReference type="Gene3D" id="2.40.30.10">
    <property type="entry name" value="Translation factors"/>
    <property type="match status" value="1"/>
</dbReference>
<dbReference type="EMBL" id="CAFBOG010000052">
    <property type="protein sequence ID" value="CAB4975911.1"/>
    <property type="molecule type" value="Genomic_DNA"/>
</dbReference>
<dbReference type="Pfam" id="PF00175">
    <property type="entry name" value="NAD_binding_1"/>
    <property type="match status" value="1"/>
</dbReference>
<gene>
    <name evidence="2" type="ORF">UFOPK3914_00733</name>
    <name evidence="3" type="ORF">UFOPK4173_02067</name>
</gene>
<dbReference type="SUPFAM" id="SSF52343">
    <property type="entry name" value="Ferredoxin reductase-like, C-terminal NADP-linked domain"/>
    <property type="match status" value="1"/>
</dbReference>
<evidence type="ECO:0000259" key="1">
    <source>
        <dbReference type="Pfam" id="PF00175"/>
    </source>
</evidence>
<dbReference type="PANTHER" id="PTHR47878:SF2">
    <property type="entry name" value="OXIDOREDUCTASE FAD_NAD(P)-BINDING DOMAIN PROTEIN"/>
    <property type="match status" value="1"/>
</dbReference>